<proteinExistence type="predicted"/>
<accession>A0A2P2N832</accession>
<reference evidence="1" key="1">
    <citation type="submission" date="2018-02" db="EMBL/GenBank/DDBJ databases">
        <title>Rhizophora mucronata_Transcriptome.</title>
        <authorList>
            <person name="Meera S.P."/>
            <person name="Sreeshan A."/>
            <person name="Augustine A."/>
        </authorList>
    </citation>
    <scope>NUCLEOTIDE SEQUENCE</scope>
    <source>
        <tissue evidence="1">Leaf</tissue>
    </source>
</reference>
<evidence type="ECO:0000313" key="1">
    <source>
        <dbReference type="EMBL" id="MBX38649.1"/>
    </source>
</evidence>
<sequence length="22" mass="2709">MSLYSAYQLFLYKSMHLLHSEF</sequence>
<dbReference type="AlphaFoldDB" id="A0A2P2N832"/>
<protein>
    <submittedName>
        <fullName evidence="1">Uncharacterized protein</fullName>
    </submittedName>
</protein>
<dbReference type="EMBL" id="GGEC01058165">
    <property type="protein sequence ID" value="MBX38649.1"/>
    <property type="molecule type" value="Transcribed_RNA"/>
</dbReference>
<name>A0A2P2N832_RHIMU</name>
<organism evidence="1">
    <name type="scientific">Rhizophora mucronata</name>
    <name type="common">Asiatic mangrove</name>
    <dbReference type="NCBI Taxonomy" id="61149"/>
    <lineage>
        <taxon>Eukaryota</taxon>
        <taxon>Viridiplantae</taxon>
        <taxon>Streptophyta</taxon>
        <taxon>Embryophyta</taxon>
        <taxon>Tracheophyta</taxon>
        <taxon>Spermatophyta</taxon>
        <taxon>Magnoliopsida</taxon>
        <taxon>eudicotyledons</taxon>
        <taxon>Gunneridae</taxon>
        <taxon>Pentapetalae</taxon>
        <taxon>rosids</taxon>
        <taxon>fabids</taxon>
        <taxon>Malpighiales</taxon>
        <taxon>Rhizophoraceae</taxon>
        <taxon>Rhizophora</taxon>
    </lineage>
</organism>